<proteinExistence type="predicted"/>
<evidence type="ECO:0000256" key="3">
    <source>
        <dbReference type="PROSITE-ProRule" id="PRU00023"/>
    </source>
</evidence>
<dbReference type="PANTHER" id="PTHR24126:SF14">
    <property type="entry name" value="ANK_REP_REGION DOMAIN-CONTAINING PROTEIN"/>
    <property type="match status" value="1"/>
</dbReference>
<dbReference type="PANTHER" id="PTHR24126">
    <property type="entry name" value="ANKYRIN REPEAT, PH AND SEC7 DOMAIN CONTAINING PROTEIN SECG-RELATED"/>
    <property type="match status" value="1"/>
</dbReference>
<feature type="repeat" description="ANK" evidence="3">
    <location>
        <begin position="232"/>
        <end position="265"/>
    </location>
</feature>
<protein>
    <submittedName>
        <fullName evidence="4">Ankyrin repeat-containing domain protein</fullName>
    </submittedName>
</protein>
<name>A0AAD7EZP4_9AGAR</name>
<evidence type="ECO:0000256" key="1">
    <source>
        <dbReference type="ARBA" id="ARBA00022737"/>
    </source>
</evidence>
<dbReference type="Proteomes" id="UP001218218">
    <property type="component" value="Unassembled WGS sequence"/>
</dbReference>
<evidence type="ECO:0000313" key="5">
    <source>
        <dbReference type="Proteomes" id="UP001218218"/>
    </source>
</evidence>
<keyword evidence="2 3" id="KW-0040">ANK repeat</keyword>
<feature type="repeat" description="ANK" evidence="3">
    <location>
        <begin position="267"/>
        <end position="287"/>
    </location>
</feature>
<dbReference type="PROSITE" id="PS50297">
    <property type="entry name" value="ANK_REP_REGION"/>
    <property type="match status" value="3"/>
</dbReference>
<evidence type="ECO:0000313" key="4">
    <source>
        <dbReference type="EMBL" id="KAJ7361236.1"/>
    </source>
</evidence>
<dbReference type="SMART" id="SM00248">
    <property type="entry name" value="ANK"/>
    <property type="match status" value="9"/>
</dbReference>
<reference evidence="4" key="1">
    <citation type="submission" date="2023-03" db="EMBL/GenBank/DDBJ databases">
        <title>Massive genome expansion in bonnet fungi (Mycena s.s.) driven by repeated elements and novel gene families across ecological guilds.</title>
        <authorList>
            <consortium name="Lawrence Berkeley National Laboratory"/>
            <person name="Harder C.B."/>
            <person name="Miyauchi S."/>
            <person name="Viragh M."/>
            <person name="Kuo A."/>
            <person name="Thoen E."/>
            <person name="Andreopoulos B."/>
            <person name="Lu D."/>
            <person name="Skrede I."/>
            <person name="Drula E."/>
            <person name="Henrissat B."/>
            <person name="Morin E."/>
            <person name="Kohler A."/>
            <person name="Barry K."/>
            <person name="LaButti K."/>
            <person name="Morin E."/>
            <person name="Salamov A."/>
            <person name="Lipzen A."/>
            <person name="Mereny Z."/>
            <person name="Hegedus B."/>
            <person name="Baldrian P."/>
            <person name="Stursova M."/>
            <person name="Weitz H."/>
            <person name="Taylor A."/>
            <person name="Grigoriev I.V."/>
            <person name="Nagy L.G."/>
            <person name="Martin F."/>
            <person name="Kauserud H."/>
        </authorList>
    </citation>
    <scope>NUCLEOTIDE SEQUENCE</scope>
    <source>
        <strain evidence="4">CBHHK002</strain>
    </source>
</reference>
<sequence>MRRQYLGDALVASVIAGNMEISQCLIMEGADINFVGDHSYASPIFHAAGAGDLGVVQLLLASGADPNLQTRDGSRPLFNAANLDIARALITAGADIHATDYRYYLGDALCASARAGDLEISQYLIIQGADVNFLSDYLFPPALFTGAGAGNLGLVQLLLASGADPNLQHRYGARPLFNSANLDVAKTLVAAGADIHATDITSRNVLAHTRKNVEMFRFFLERGVDPNLADHTGNTPLHRTSSGNSKSELVELLLQFGAATVEKANLDGYTPVHIAMDQNNWEVVKILEPLVQSPDLRAEIEAWSRGK</sequence>
<dbReference type="Gene3D" id="1.25.40.20">
    <property type="entry name" value="Ankyrin repeat-containing domain"/>
    <property type="match status" value="2"/>
</dbReference>
<keyword evidence="5" id="KW-1185">Reference proteome</keyword>
<organism evidence="4 5">
    <name type="scientific">Mycena albidolilacea</name>
    <dbReference type="NCBI Taxonomy" id="1033008"/>
    <lineage>
        <taxon>Eukaryota</taxon>
        <taxon>Fungi</taxon>
        <taxon>Dikarya</taxon>
        <taxon>Basidiomycota</taxon>
        <taxon>Agaricomycotina</taxon>
        <taxon>Agaricomycetes</taxon>
        <taxon>Agaricomycetidae</taxon>
        <taxon>Agaricales</taxon>
        <taxon>Marasmiineae</taxon>
        <taxon>Mycenaceae</taxon>
        <taxon>Mycena</taxon>
    </lineage>
</organism>
<feature type="repeat" description="ANK" evidence="3">
    <location>
        <begin position="39"/>
        <end position="71"/>
    </location>
</feature>
<comment type="caution">
    <text evidence="4">The sequence shown here is derived from an EMBL/GenBank/DDBJ whole genome shotgun (WGS) entry which is preliminary data.</text>
</comment>
<evidence type="ECO:0000256" key="2">
    <source>
        <dbReference type="ARBA" id="ARBA00023043"/>
    </source>
</evidence>
<dbReference type="PROSITE" id="PS50088">
    <property type="entry name" value="ANK_REPEAT"/>
    <property type="match status" value="3"/>
</dbReference>
<dbReference type="InterPro" id="IPR036770">
    <property type="entry name" value="Ankyrin_rpt-contain_sf"/>
</dbReference>
<dbReference type="AlphaFoldDB" id="A0AAD7EZP4"/>
<dbReference type="Pfam" id="PF12796">
    <property type="entry name" value="Ank_2"/>
    <property type="match status" value="3"/>
</dbReference>
<gene>
    <name evidence="4" type="ORF">DFH08DRAFT_684898</name>
</gene>
<accession>A0AAD7EZP4</accession>
<keyword evidence="1" id="KW-0677">Repeat</keyword>
<dbReference type="EMBL" id="JARIHO010000005">
    <property type="protein sequence ID" value="KAJ7361236.1"/>
    <property type="molecule type" value="Genomic_DNA"/>
</dbReference>
<dbReference type="InterPro" id="IPR002110">
    <property type="entry name" value="Ankyrin_rpt"/>
</dbReference>
<dbReference type="SUPFAM" id="SSF48403">
    <property type="entry name" value="Ankyrin repeat"/>
    <property type="match status" value="1"/>
</dbReference>